<keyword evidence="3" id="KW-0808">Transferase</keyword>
<comment type="caution">
    <text evidence="5">The sequence shown here is derived from an EMBL/GenBank/DDBJ whole genome shotgun (WGS) entry which is preliminary data.</text>
</comment>
<evidence type="ECO:0000256" key="2">
    <source>
        <dbReference type="ARBA" id="ARBA00022603"/>
    </source>
</evidence>
<comment type="similarity">
    <text evidence="1">Belongs to the N(4)/N(6)-methyltransferase family.</text>
</comment>
<dbReference type="Proteomes" id="UP000005056">
    <property type="component" value="Unassembled WGS sequence"/>
</dbReference>
<dbReference type="Gene3D" id="3.40.50.150">
    <property type="entry name" value="Vaccinia Virus protein VP39"/>
    <property type="match status" value="1"/>
</dbReference>
<accession>A0AAN3M6E5</accession>
<proteinExistence type="inferred from homology"/>
<dbReference type="InterPro" id="IPR002052">
    <property type="entry name" value="DNA_methylase_N6_adenine_CS"/>
</dbReference>
<dbReference type="PROSITE" id="PS00092">
    <property type="entry name" value="N6_MTASE"/>
    <property type="match status" value="1"/>
</dbReference>
<dbReference type="AlphaFoldDB" id="A0AAN3M6E5"/>
<dbReference type="EMBL" id="ADWQ01000040">
    <property type="protein sequence ID" value="EFU33166.1"/>
    <property type="molecule type" value="Genomic_DNA"/>
</dbReference>
<dbReference type="GO" id="GO:0008170">
    <property type="term" value="F:N-methyltransferase activity"/>
    <property type="evidence" value="ECO:0007669"/>
    <property type="project" value="InterPro"/>
</dbReference>
<evidence type="ECO:0000313" key="5">
    <source>
        <dbReference type="EMBL" id="EFU33166.1"/>
    </source>
</evidence>
<dbReference type="Pfam" id="PF01555">
    <property type="entry name" value="N6_N4_Mtase"/>
    <property type="match status" value="1"/>
</dbReference>
<evidence type="ECO:0000313" key="6">
    <source>
        <dbReference type="Proteomes" id="UP000005056"/>
    </source>
</evidence>
<feature type="domain" description="DNA methylase N-4/N-6" evidence="4">
    <location>
        <begin position="21"/>
        <end position="126"/>
    </location>
</feature>
<reference evidence="5 6" key="1">
    <citation type="submission" date="2010-09" db="EMBL/GenBank/DDBJ databases">
        <authorList>
            <person name="Weinstock G."/>
            <person name="Sodergren E."/>
            <person name="Clifton S."/>
            <person name="Fulton L."/>
            <person name="Fulton B."/>
            <person name="Courtney L."/>
            <person name="Fronick C."/>
            <person name="Harrison M."/>
            <person name="Strong C."/>
            <person name="Farmer C."/>
            <person name="Delahaunty K."/>
            <person name="Markovic C."/>
            <person name="Hall O."/>
            <person name="Minx P."/>
            <person name="Tomlinson C."/>
            <person name="Mitreva M."/>
            <person name="Hou S."/>
            <person name="Chen J."/>
            <person name="Wollam A."/>
            <person name="Pepin K.H."/>
            <person name="Johnson M."/>
            <person name="Bhonagiri V."/>
            <person name="Zhang X."/>
            <person name="Suruliraj S."/>
            <person name="Warren W."/>
            <person name="Chinwalla A."/>
            <person name="Mardis E.R."/>
            <person name="Wilson R.K."/>
        </authorList>
    </citation>
    <scope>NUCLEOTIDE SEQUENCE [LARGE SCALE GENOMIC DNA]</scope>
    <source>
        <strain evidence="5 6">MS 85-1</strain>
    </source>
</reference>
<evidence type="ECO:0000256" key="1">
    <source>
        <dbReference type="ARBA" id="ARBA00006594"/>
    </source>
</evidence>
<dbReference type="NCBIfam" id="NF010253">
    <property type="entry name" value="PRK13699.1"/>
    <property type="match status" value="1"/>
</dbReference>
<evidence type="ECO:0000256" key="3">
    <source>
        <dbReference type="ARBA" id="ARBA00022679"/>
    </source>
</evidence>
<evidence type="ECO:0000259" key="4">
    <source>
        <dbReference type="Pfam" id="PF01555"/>
    </source>
</evidence>
<dbReference type="InterPro" id="IPR029063">
    <property type="entry name" value="SAM-dependent_MTases_sf"/>
</dbReference>
<dbReference type="SUPFAM" id="SSF53335">
    <property type="entry name" value="S-adenosyl-L-methionine-dependent methyltransferases"/>
    <property type="match status" value="1"/>
</dbReference>
<keyword evidence="2" id="KW-0489">Methyltransferase</keyword>
<name>A0AAN3M6E5_ECOLX</name>
<sequence length="182" mass="20774">MSRFVLGNCIDVMARIPDNGIDFILTDPPYLVGFRDRQGRTIAGDKTDEWLQPACNEMYRVLKKDALMVSFYGWNRVDRFMAAWKNAGFSVVGHLVFTKNYTSKAAYVGYRHECAYVLAKGRPALPQKPLPDVLGWKYSGNRHHPTERHCCKVSDEAAFCLIQRPYISKTLLTRRISPRGSP</sequence>
<dbReference type="InterPro" id="IPR002941">
    <property type="entry name" value="DNA_methylase_N4/N6"/>
</dbReference>
<gene>
    <name evidence="5" type="ORF">HMPREF9350_05034</name>
</gene>
<dbReference type="GO" id="GO:0003677">
    <property type="term" value="F:DNA binding"/>
    <property type="evidence" value="ECO:0007669"/>
    <property type="project" value="InterPro"/>
</dbReference>
<dbReference type="GO" id="GO:0032259">
    <property type="term" value="P:methylation"/>
    <property type="evidence" value="ECO:0007669"/>
    <property type="project" value="UniProtKB-KW"/>
</dbReference>
<protein>
    <submittedName>
        <fullName evidence="5">DNA (Cytosine-5-)-methyltransferase</fullName>
    </submittedName>
</protein>
<organism evidence="5 6">
    <name type="scientific">Escherichia coli MS 85-1</name>
    <dbReference type="NCBI Taxonomy" id="679202"/>
    <lineage>
        <taxon>Bacteria</taxon>
        <taxon>Pseudomonadati</taxon>
        <taxon>Pseudomonadota</taxon>
        <taxon>Gammaproteobacteria</taxon>
        <taxon>Enterobacterales</taxon>
        <taxon>Enterobacteriaceae</taxon>
        <taxon>Escherichia</taxon>
    </lineage>
</organism>